<dbReference type="AlphaFoldDB" id="A0A8C0BJU4"/>
<evidence type="ECO:0000313" key="1">
    <source>
        <dbReference type="Ensembl" id="ENSBJAP00000018069.1"/>
    </source>
</evidence>
<accession>A0A8C0BJU4</accession>
<reference evidence="1" key="2">
    <citation type="submission" date="2025-09" db="UniProtKB">
        <authorList>
            <consortium name="Ensembl"/>
        </authorList>
    </citation>
    <scope>IDENTIFICATION</scope>
</reference>
<dbReference type="Ensembl" id="ENSBJAT00000018566.1">
    <property type="protein sequence ID" value="ENSBJAP00000018069.1"/>
    <property type="gene ID" value="ENSBJAG00000011911.1"/>
</dbReference>
<evidence type="ECO:0000313" key="2">
    <source>
        <dbReference type="Proteomes" id="UP000694555"/>
    </source>
</evidence>
<name>A0A8C0BJU4_9AVES</name>
<dbReference type="Proteomes" id="UP000694555">
    <property type="component" value="Unplaced"/>
</dbReference>
<sequence>MKILLEFQVLQSPRSIQTLRRLFHQYHKTFSPLNFSDYEAISREQEVPEYFNFASDVLDKWSQIGKEVTVTWLL</sequence>
<proteinExistence type="predicted"/>
<keyword evidence="2" id="KW-1185">Reference proteome</keyword>
<protein>
    <submittedName>
        <fullName evidence="1">Uncharacterized protein</fullName>
    </submittedName>
</protein>
<reference evidence="1" key="1">
    <citation type="submission" date="2025-08" db="UniProtKB">
        <authorList>
            <consortium name="Ensembl"/>
        </authorList>
    </citation>
    <scope>IDENTIFICATION</scope>
</reference>
<organism evidence="1 2">
    <name type="scientific">Buteo japonicus</name>
    <dbReference type="NCBI Taxonomy" id="224669"/>
    <lineage>
        <taxon>Eukaryota</taxon>
        <taxon>Metazoa</taxon>
        <taxon>Chordata</taxon>
        <taxon>Craniata</taxon>
        <taxon>Vertebrata</taxon>
        <taxon>Euteleostomi</taxon>
        <taxon>Archelosauria</taxon>
        <taxon>Archosauria</taxon>
        <taxon>Dinosauria</taxon>
        <taxon>Saurischia</taxon>
        <taxon>Theropoda</taxon>
        <taxon>Coelurosauria</taxon>
        <taxon>Aves</taxon>
        <taxon>Neognathae</taxon>
        <taxon>Neoaves</taxon>
        <taxon>Telluraves</taxon>
        <taxon>Accipitrimorphae</taxon>
        <taxon>Accipitriformes</taxon>
        <taxon>Accipitridae</taxon>
        <taxon>Accipitrinae</taxon>
        <taxon>Buteo</taxon>
    </lineage>
</organism>